<comment type="caution">
    <text evidence="7">The sequence shown here is derived from an EMBL/GenBank/DDBJ whole genome shotgun (WGS) entry which is preliminary data.</text>
</comment>
<reference evidence="7 8" key="2">
    <citation type="submission" date="2020-03" db="EMBL/GenBank/DDBJ databases">
        <title>Campylobacter portucalensis sp. nov., a new species of Campylobacter isolated from the reproductive tract of bulls.</title>
        <authorList>
            <person name="Silva M.F."/>
            <person name="Pereira G."/>
            <person name="Carneiro C."/>
            <person name="Hemphill A."/>
            <person name="Mateus L."/>
            <person name="Lopes-Da-Costa L."/>
            <person name="Silva E."/>
        </authorList>
    </citation>
    <scope>NUCLEOTIDE SEQUENCE [LARGE SCALE GENOMIC DNA]</scope>
    <source>
        <strain evidence="7 8">FMV-PI01</strain>
    </source>
</reference>
<dbReference type="InterPro" id="IPR050768">
    <property type="entry name" value="UPF0353/GerABKA_families"/>
</dbReference>
<evidence type="ECO:0000259" key="6">
    <source>
        <dbReference type="PROSITE" id="PS50234"/>
    </source>
</evidence>
<dbReference type="SMART" id="SM00327">
    <property type="entry name" value="VWA"/>
    <property type="match status" value="1"/>
</dbReference>
<evidence type="ECO:0000256" key="4">
    <source>
        <dbReference type="ARBA" id="ARBA00023136"/>
    </source>
</evidence>
<keyword evidence="8" id="KW-1185">Reference proteome</keyword>
<dbReference type="InterPro" id="IPR036465">
    <property type="entry name" value="vWFA_dom_sf"/>
</dbReference>
<dbReference type="PROSITE" id="PS50234">
    <property type="entry name" value="VWFA"/>
    <property type="match status" value="1"/>
</dbReference>
<proteinExistence type="predicted"/>
<dbReference type="PANTHER" id="PTHR22550">
    <property type="entry name" value="SPORE GERMINATION PROTEIN"/>
    <property type="match status" value="1"/>
</dbReference>
<evidence type="ECO:0000313" key="8">
    <source>
        <dbReference type="Proteomes" id="UP000476338"/>
    </source>
</evidence>
<dbReference type="Gene3D" id="3.40.50.410">
    <property type="entry name" value="von Willebrand factor, type A domain"/>
    <property type="match status" value="1"/>
</dbReference>
<evidence type="ECO:0000256" key="2">
    <source>
        <dbReference type="ARBA" id="ARBA00022692"/>
    </source>
</evidence>
<dbReference type="SUPFAM" id="SSF53300">
    <property type="entry name" value="vWA-like"/>
    <property type="match status" value="1"/>
</dbReference>
<keyword evidence="3 5" id="KW-1133">Transmembrane helix</keyword>
<evidence type="ECO:0000313" key="7">
    <source>
        <dbReference type="EMBL" id="MSN96948.1"/>
    </source>
</evidence>
<organism evidence="7 8">
    <name type="scientific">Campylobacter portucalensis</name>
    <dbReference type="NCBI Taxonomy" id="2608384"/>
    <lineage>
        <taxon>Bacteria</taxon>
        <taxon>Pseudomonadati</taxon>
        <taxon>Campylobacterota</taxon>
        <taxon>Epsilonproteobacteria</taxon>
        <taxon>Campylobacterales</taxon>
        <taxon>Campylobacteraceae</taxon>
        <taxon>Campylobacter</taxon>
    </lineage>
</organism>
<keyword evidence="2 5" id="KW-0812">Transmembrane</keyword>
<dbReference type="AlphaFoldDB" id="A0A6L5WI57"/>
<dbReference type="InterPro" id="IPR002035">
    <property type="entry name" value="VWF_A"/>
</dbReference>
<protein>
    <submittedName>
        <fullName evidence="7">VWA domain-containing protein</fullName>
    </submittedName>
</protein>
<evidence type="ECO:0000256" key="1">
    <source>
        <dbReference type="ARBA" id="ARBA00022475"/>
    </source>
</evidence>
<sequence length="295" mass="33836">MLEFENYLAFLIPLFYIFALKFFKQKRQSLYFSNVKMLKKATKKDNLVLEIFKFLSILFLSIALASPVKINESLHSKTKGYEIALMLDMSGSMKSFNRFAIIKEILNDFIDKRKNDSIGLSVYGDFAYIAVPLTYDKNSLKRLIDTLKIGMAGNKTALYEGLFLTTNLFKDSTAKNKIIILPTDGENTIDSVPFDVALNSAKKEGIKVYTIGIGLPGGYDSRALQIIAQETGGKYFNSNTKSELQEIYNEIDSLEKSEIQSQKYVKKIYYFEYFLAFGLIFLILVFFMQNKRFLR</sequence>
<name>A0A6L5WI57_9BACT</name>
<feature type="transmembrane region" description="Helical" evidence="5">
    <location>
        <begin position="47"/>
        <end position="68"/>
    </location>
</feature>
<keyword evidence="4 5" id="KW-0472">Membrane</keyword>
<reference evidence="7 8" key="1">
    <citation type="submission" date="2019-09" db="EMBL/GenBank/DDBJ databases">
        <authorList>
            <person name="Silva M."/>
            <person name="Pereira G."/>
            <person name="Lopes-Da-Costa L."/>
            <person name="Silva E."/>
        </authorList>
    </citation>
    <scope>NUCLEOTIDE SEQUENCE [LARGE SCALE GENOMIC DNA]</scope>
    <source>
        <strain evidence="7 8">FMV-PI01</strain>
    </source>
</reference>
<dbReference type="RefSeq" id="WP_154571203.1">
    <property type="nucleotide sequence ID" value="NZ_VWSJ01000031.1"/>
</dbReference>
<dbReference type="EMBL" id="VWSJ01000031">
    <property type="protein sequence ID" value="MSN96948.1"/>
    <property type="molecule type" value="Genomic_DNA"/>
</dbReference>
<dbReference type="PANTHER" id="PTHR22550:SF5">
    <property type="entry name" value="LEUCINE ZIPPER PROTEIN 4"/>
    <property type="match status" value="1"/>
</dbReference>
<dbReference type="Pfam" id="PF00092">
    <property type="entry name" value="VWA"/>
    <property type="match status" value="1"/>
</dbReference>
<feature type="domain" description="VWFA" evidence="6">
    <location>
        <begin position="82"/>
        <end position="251"/>
    </location>
</feature>
<evidence type="ECO:0000256" key="3">
    <source>
        <dbReference type="ARBA" id="ARBA00022989"/>
    </source>
</evidence>
<accession>A0A6L5WI57</accession>
<feature type="transmembrane region" description="Helical" evidence="5">
    <location>
        <begin position="6"/>
        <end position="23"/>
    </location>
</feature>
<feature type="transmembrane region" description="Helical" evidence="5">
    <location>
        <begin position="268"/>
        <end position="288"/>
    </location>
</feature>
<dbReference type="Proteomes" id="UP000476338">
    <property type="component" value="Unassembled WGS sequence"/>
</dbReference>
<keyword evidence="1" id="KW-1003">Cell membrane</keyword>
<gene>
    <name evidence="7" type="ORF">F1B92_07220</name>
</gene>
<evidence type="ECO:0000256" key="5">
    <source>
        <dbReference type="SAM" id="Phobius"/>
    </source>
</evidence>